<keyword evidence="2" id="KW-1185">Reference proteome</keyword>
<dbReference type="AlphaFoldDB" id="A0A9W6R826"/>
<dbReference type="EMBL" id="BSTI01000024">
    <property type="protein sequence ID" value="GLY70558.1"/>
    <property type="molecule type" value="Genomic_DNA"/>
</dbReference>
<evidence type="ECO:0008006" key="3">
    <source>
        <dbReference type="Google" id="ProtNLM"/>
    </source>
</evidence>
<organism evidence="1 2">
    <name type="scientific">Amycolatopsis taiwanensis</name>
    <dbReference type="NCBI Taxonomy" id="342230"/>
    <lineage>
        <taxon>Bacteria</taxon>
        <taxon>Bacillati</taxon>
        <taxon>Actinomycetota</taxon>
        <taxon>Actinomycetes</taxon>
        <taxon>Pseudonocardiales</taxon>
        <taxon>Pseudonocardiaceae</taxon>
        <taxon>Amycolatopsis</taxon>
    </lineage>
</organism>
<comment type="caution">
    <text evidence="1">The sequence shown here is derived from an EMBL/GenBank/DDBJ whole genome shotgun (WGS) entry which is preliminary data.</text>
</comment>
<sequence length="201" mass="22379">MTETGTSTELLADQFAPHFAAMQTQHLVVDAPVTQAYAALRALDFTDVGGGLVSAAFWARNLPERWKNRHHKMPRHRTRLTFDDLAAGWEWTILGERPGTEIAIGVGGKFWKPVVEWRRIEPENFLAFDEPGYGKIVQSLSARPYGTSRSLLTYDARVVLPDAASRAKFRAYWTVAAPFVKTVQAATLRTIARHAETAGQA</sequence>
<accession>A0A9W6R826</accession>
<dbReference type="Proteomes" id="UP001165136">
    <property type="component" value="Unassembled WGS sequence"/>
</dbReference>
<evidence type="ECO:0000313" key="2">
    <source>
        <dbReference type="Proteomes" id="UP001165136"/>
    </source>
</evidence>
<proteinExistence type="predicted"/>
<name>A0A9W6R826_9PSEU</name>
<dbReference type="RefSeq" id="WP_027945539.1">
    <property type="nucleotide sequence ID" value="NZ_BSTI01000024.1"/>
</dbReference>
<reference evidence="1" key="1">
    <citation type="submission" date="2023-03" db="EMBL/GenBank/DDBJ databases">
        <title>Amycolatopsis taiwanensis NBRC 103393.</title>
        <authorList>
            <person name="Ichikawa N."/>
            <person name="Sato H."/>
            <person name="Tonouchi N."/>
        </authorList>
    </citation>
    <scope>NUCLEOTIDE SEQUENCE</scope>
    <source>
        <strain evidence="1">NBRC 103393</strain>
    </source>
</reference>
<protein>
    <recommendedName>
        <fullName evidence="3">SRPBCC family protein</fullName>
    </recommendedName>
</protein>
<evidence type="ECO:0000313" key="1">
    <source>
        <dbReference type="EMBL" id="GLY70558.1"/>
    </source>
</evidence>
<gene>
    <name evidence="1" type="ORF">Atai01_71770</name>
</gene>